<organism evidence="1 2">
    <name type="scientific">Haloarcula onubensis</name>
    <dbReference type="NCBI Taxonomy" id="2950539"/>
    <lineage>
        <taxon>Archaea</taxon>
        <taxon>Methanobacteriati</taxon>
        <taxon>Methanobacteriota</taxon>
        <taxon>Stenosarchaea group</taxon>
        <taxon>Halobacteria</taxon>
        <taxon>Halobacteriales</taxon>
        <taxon>Haloarculaceae</taxon>
        <taxon>Haloarcula</taxon>
    </lineage>
</organism>
<protein>
    <submittedName>
        <fullName evidence="1">Uncharacterized protein</fullName>
    </submittedName>
</protein>
<comment type="caution">
    <text evidence="1">The sequence shown here is derived from an EMBL/GenBank/DDBJ whole genome shotgun (WGS) entry which is preliminary data.</text>
</comment>
<keyword evidence="2" id="KW-1185">Reference proteome</keyword>
<proteinExistence type="predicted"/>
<dbReference type="EMBL" id="JAMQOS010000003">
    <property type="protein sequence ID" value="MDS0282340.1"/>
    <property type="molecule type" value="Genomic_DNA"/>
</dbReference>
<name>A0ABU2FNK0_9EURY</name>
<dbReference type="RefSeq" id="WP_310900176.1">
    <property type="nucleotide sequence ID" value="NZ_JAMQOS010000003.1"/>
</dbReference>
<evidence type="ECO:0000313" key="2">
    <source>
        <dbReference type="Proteomes" id="UP001268864"/>
    </source>
</evidence>
<dbReference type="Proteomes" id="UP001268864">
    <property type="component" value="Unassembled WGS sequence"/>
</dbReference>
<evidence type="ECO:0000313" key="1">
    <source>
        <dbReference type="EMBL" id="MDS0282340.1"/>
    </source>
</evidence>
<accession>A0ABU2FNK0</accession>
<gene>
    <name evidence="1" type="ORF">NDI86_09410</name>
</gene>
<reference evidence="1 2" key="1">
    <citation type="submission" date="2022-06" db="EMBL/GenBank/DDBJ databases">
        <title>Halomicroarcula sp. a new haloarchaeum isolate from saline soil.</title>
        <authorList>
            <person name="Strakova D."/>
            <person name="Galisteo C."/>
            <person name="Sanchez-Porro C."/>
            <person name="Ventosa A."/>
        </authorList>
    </citation>
    <scope>NUCLEOTIDE SEQUENCE [LARGE SCALE GENOMIC DNA]</scope>
    <source>
        <strain evidence="1 2">S3CR25-11</strain>
    </source>
</reference>
<sequence>MAVSDRHSDCGNPDRYGNPACETYPWFDLDWVVDYPDAPSVLTITGPSPTAWLSADIRAAIPIEECR</sequence>